<accession>A0A8J6UJ88</accession>
<evidence type="ECO:0000313" key="3">
    <source>
        <dbReference type="Proteomes" id="UP000602057"/>
    </source>
</evidence>
<dbReference type="AlphaFoldDB" id="A0A8J6UJ88"/>
<name>A0A8J6UJ88_9FLAO</name>
<reference evidence="2" key="2">
    <citation type="submission" date="2020-09" db="EMBL/GenBank/DDBJ databases">
        <authorList>
            <person name="Wu Z."/>
        </authorList>
    </citation>
    <scope>NUCLEOTIDE SEQUENCE</scope>
    <source>
        <strain evidence="2">SC17</strain>
    </source>
</reference>
<dbReference type="InterPro" id="IPR018392">
    <property type="entry name" value="LysM"/>
</dbReference>
<dbReference type="PANTHER" id="PTHR34700">
    <property type="entry name" value="POTASSIUM BINDING PROTEIN KBP"/>
    <property type="match status" value="1"/>
</dbReference>
<keyword evidence="3" id="KW-1185">Reference proteome</keyword>
<proteinExistence type="predicted"/>
<dbReference type="Gene3D" id="3.10.350.10">
    <property type="entry name" value="LysM domain"/>
    <property type="match status" value="1"/>
</dbReference>
<feature type="domain" description="LysM" evidence="1">
    <location>
        <begin position="35"/>
        <end position="91"/>
    </location>
</feature>
<evidence type="ECO:0000259" key="1">
    <source>
        <dbReference type="PROSITE" id="PS51782"/>
    </source>
</evidence>
<dbReference type="EMBL" id="JACVXC010000025">
    <property type="protein sequence ID" value="MBD0837044.1"/>
    <property type="molecule type" value="Genomic_DNA"/>
</dbReference>
<evidence type="ECO:0000313" key="2">
    <source>
        <dbReference type="EMBL" id="MBD0837044.1"/>
    </source>
</evidence>
<protein>
    <submittedName>
        <fullName evidence="2">LysM peptidoglycan-binding domain-containing protein</fullName>
    </submittedName>
</protein>
<dbReference type="InterPro" id="IPR052196">
    <property type="entry name" value="Bact_Kbp"/>
</dbReference>
<reference evidence="2" key="1">
    <citation type="journal article" date="2013" name="Int. J. Syst. Evol. Microbiol.">
        <title>Aestuariibaculum suncheonense gen. nov., sp. nov., a marine bacterium of the family Flavobacteriaceae isolated from a tidal flat and emended descriptions of the genera Gaetbulibacter and Tamlana.</title>
        <authorList>
            <person name="Jeong S.H."/>
            <person name="Park M.S."/>
            <person name="Jin H.M."/>
            <person name="Lee K."/>
            <person name="Park W."/>
            <person name="Jeon C.O."/>
        </authorList>
    </citation>
    <scope>NUCLEOTIDE SEQUENCE</scope>
    <source>
        <strain evidence="2">SC17</strain>
    </source>
</reference>
<dbReference type="InterPro" id="IPR036779">
    <property type="entry name" value="LysM_dom_sf"/>
</dbReference>
<dbReference type="CDD" id="cd00118">
    <property type="entry name" value="LysM"/>
    <property type="match status" value="1"/>
</dbReference>
<sequence length="91" mass="9659">PQPGGYTVGQRDGIDPGMVLELPDAAASVTQAGEEQRTVVSGDTLWDIAADELGSGERYTEIYEASRDITQPDGRQISDPSLIVPGWTVAI</sequence>
<dbReference type="PANTHER" id="PTHR34700:SF4">
    <property type="entry name" value="PHAGE-LIKE ELEMENT PBSX PROTEIN XKDP"/>
    <property type="match status" value="1"/>
</dbReference>
<dbReference type="PROSITE" id="PS51782">
    <property type="entry name" value="LYSM"/>
    <property type="match status" value="1"/>
</dbReference>
<gene>
    <name evidence="2" type="ORF">ICJ84_16580</name>
</gene>
<feature type="non-terminal residue" evidence="2">
    <location>
        <position position="91"/>
    </location>
</feature>
<comment type="caution">
    <text evidence="2">The sequence shown here is derived from an EMBL/GenBank/DDBJ whole genome shotgun (WGS) entry which is preliminary data.</text>
</comment>
<organism evidence="2 3">
    <name type="scientific">Aestuariibaculum suncheonense</name>
    <dbReference type="NCBI Taxonomy" id="1028745"/>
    <lineage>
        <taxon>Bacteria</taxon>
        <taxon>Pseudomonadati</taxon>
        <taxon>Bacteroidota</taxon>
        <taxon>Flavobacteriia</taxon>
        <taxon>Flavobacteriales</taxon>
        <taxon>Flavobacteriaceae</taxon>
    </lineage>
</organism>
<dbReference type="Proteomes" id="UP000602057">
    <property type="component" value="Unassembled WGS sequence"/>
</dbReference>
<feature type="non-terminal residue" evidence="2">
    <location>
        <position position="1"/>
    </location>
</feature>
<dbReference type="Pfam" id="PF01476">
    <property type="entry name" value="LysM"/>
    <property type="match status" value="1"/>
</dbReference>